<evidence type="ECO:0000256" key="2">
    <source>
        <dbReference type="ARBA" id="ARBA00023002"/>
    </source>
</evidence>
<dbReference type="InterPro" id="IPR002347">
    <property type="entry name" value="SDR_fam"/>
</dbReference>
<evidence type="ECO:0000256" key="1">
    <source>
        <dbReference type="ARBA" id="ARBA00006484"/>
    </source>
</evidence>
<dbReference type="PRINTS" id="PR00081">
    <property type="entry name" value="GDHRDH"/>
</dbReference>
<dbReference type="Proteomes" id="UP000321721">
    <property type="component" value="Unassembled WGS sequence"/>
</dbReference>
<dbReference type="GO" id="GO:0016491">
    <property type="term" value="F:oxidoreductase activity"/>
    <property type="evidence" value="ECO:0007669"/>
    <property type="project" value="UniProtKB-KW"/>
</dbReference>
<sequence length="265" mass="29445">MDLTNKIVWVTGASSGIGEAICHELMKYNCKIVLSSRRESELLRVKNELKIKDENVLILPIDLEKSNEAENWVEKVIVKFGRIDFLINNGGISQKSLVEETTEAVERKVMEINYFGNVALAKAVSKYMIKQKSGKIIVTTSILGKFGLPFHSTYAASKHALYGFYDSFRLELKKDNVSVLLVSPGFINTNVAVNSITGDGSTLNEDSPAQINGMKTNVFARKLVGAIKSDKNHIFIGSKELLSIPFKTFSPNLFYSIMLKLSKGK</sequence>
<dbReference type="AlphaFoldDB" id="A0A5C6RVI7"/>
<dbReference type="PRINTS" id="PR00080">
    <property type="entry name" value="SDRFAMILY"/>
</dbReference>
<dbReference type="NCBIfam" id="NF004825">
    <property type="entry name" value="PRK06181.1"/>
    <property type="match status" value="1"/>
</dbReference>
<accession>A0A5C6RVI7</accession>
<protein>
    <submittedName>
        <fullName evidence="4">SDR family oxidoreductase</fullName>
    </submittedName>
</protein>
<dbReference type="PANTHER" id="PTHR44196:SF1">
    <property type="entry name" value="DEHYDROGENASE_REDUCTASE SDR FAMILY MEMBER 7B"/>
    <property type="match status" value="1"/>
</dbReference>
<dbReference type="PROSITE" id="PS00061">
    <property type="entry name" value="ADH_SHORT"/>
    <property type="match status" value="1"/>
</dbReference>
<dbReference type="Gene3D" id="3.40.50.720">
    <property type="entry name" value="NAD(P)-binding Rossmann-like Domain"/>
    <property type="match status" value="1"/>
</dbReference>
<comment type="caution">
    <text evidence="4">The sequence shown here is derived from an EMBL/GenBank/DDBJ whole genome shotgun (WGS) entry which is preliminary data.</text>
</comment>
<dbReference type="EMBL" id="VOOS01000003">
    <property type="protein sequence ID" value="TXB65362.1"/>
    <property type="molecule type" value="Genomic_DNA"/>
</dbReference>
<dbReference type="OrthoDB" id="822355at2"/>
<dbReference type="GO" id="GO:0016020">
    <property type="term" value="C:membrane"/>
    <property type="evidence" value="ECO:0007669"/>
    <property type="project" value="TreeGrafter"/>
</dbReference>
<dbReference type="SUPFAM" id="SSF51735">
    <property type="entry name" value="NAD(P)-binding Rossmann-fold domains"/>
    <property type="match status" value="1"/>
</dbReference>
<evidence type="ECO:0000313" key="4">
    <source>
        <dbReference type="EMBL" id="TXB65362.1"/>
    </source>
</evidence>
<dbReference type="InterPro" id="IPR020904">
    <property type="entry name" value="Sc_DH/Rdtase_CS"/>
</dbReference>
<evidence type="ECO:0000313" key="5">
    <source>
        <dbReference type="Proteomes" id="UP000321721"/>
    </source>
</evidence>
<dbReference type="RefSeq" id="WP_147100327.1">
    <property type="nucleotide sequence ID" value="NZ_VOOS01000003.1"/>
</dbReference>
<dbReference type="Pfam" id="PF00106">
    <property type="entry name" value="adh_short"/>
    <property type="match status" value="1"/>
</dbReference>
<organism evidence="4 5">
    <name type="scientific">Vicingus serpentipes</name>
    <dbReference type="NCBI Taxonomy" id="1926625"/>
    <lineage>
        <taxon>Bacteria</taxon>
        <taxon>Pseudomonadati</taxon>
        <taxon>Bacteroidota</taxon>
        <taxon>Flavobacteriia</taxon>
        <taxon>Flavobacteriales</taxon>
        <taxon>Vicingaceae</taxon>
        <taxon>Vicingus</taxon>
    </lineage>
</organism>
<dbReference type="InterPro" id="IPR036291">
    <property type="entry name" value="NAD(P)-bd_dom_sf"/>
</dbReference>
<proteinExistence type="inferred from homology"/>
<dbReference type="PANTHER" id="PTHR44196">
    <property type="entry name" value="DEHYDROGENASE/REDUCTASE SDR FAMILY MEMBER 7B"/>
    <property type="match status" value="1"/>
</dbReference>
<keyword evidence="5" id="KW-1185">Reference proteome</keyword>
<gene>
    <name evidence="4" type="ORF">FRY74_08035</name>
</gene>
<reference evidence="4 5" key="1">
    <citation type="submission" date="2019-08" db="EMBL/GenBank/DDBJ databases">
        <title>Genome of Vicingus serpentipes NCIMB 15042.</title>
        <authorList>
            <person name="Bowman J.P."/>
        </authorList>
    </citation>
    <scope>NUCLEOTIDE SEQUENCE [LARGE SCALE GENOMIC DNA]</scope>
    <source>
        <strain evidence="4 5">NCIMB 15042</strain>
    </source>
</reference>
<comment type="similarity">
    <text evidence="1 3">Belongs to the short-chain dehydrogenases/reductases (SDR) family.</text>
</comment>
<name>A0A5C6RVI7_9FLAO</name>
<keyword evidence="2" id="KW-0560">Oxidoreductase</keyword>
<evidence type="ECO:0000256" key="3">
    <source>
        <dbReference type="RuleBase" id="RU000363"/>
    </source>
</evidence>